<dbReference type="Proteomes" id="UP000031465">
    <property type="component" value="Unassembled WGS sequence"/>
</dbReference>
<evidence type="ECO:0000313" key="1">
    <source>
        <dbReference type="EMBL" id="KIC71693.1"/>
    </source>
</evidence>
<proteinExistence type="predicted"/>
<organism evidence="1 2">
    <name type="scientific">Candidatus Protochlamydia amoebophila</name>
    <dbReference type="NCBI Taxonomy" id="362787"/>
    <lineage>
        <taxon>Bacteria</taxon>
        <taxon>Pseudomonadati</taxon>
        <taxon>Chlamydiota</taxon>
        <taxon>Chlamydiia</taxon>
        <taxon>Parachlamydiales</taxon>
        <taxon>Parachlamydiaceae</taxon>
        <taxon>Candidatus Protochlamydia</taxon>
    </lineage>
</organism>
<dbReference type="AlphaFoldDB" id="A0A0C1HA28"/>
<protein>
    <submittedName>
        <fullName evidence="1">Uncharacterized protein</fullName>
    </submittedName>
</protein>
<reference evidence="1 2" key="1">
    <citation type="journal article" date="2014" name="Mol. Biol. Evol.">
        <title>Massive expansion of Ubiquitination-related gene families within the Chlamydiae.</title>
        <authorList>
            <person name="Domman D."/>
            <person name="Collingro A."/>
            <person name="Lagkouvardos I."/>
            <person name="Gehre L."/>
            <person name="Weinmaier T."/>
            <person name="Rattei T."/>
            <person name="Subtil A."/>
            <person name="Horn M."/>
        </authorList>
    </citation>
    <scope>NUCLEOTIDE SEQUENCE [LARGE SCALE GENOMIC DNA]</scope>
    <source>
        <strain evidence="1 2">EI2</strain>
    </source>
</reference>
<name>A0A0C1HA28_9BACT</name>
<evidence type="ECO:0000313" key="2">
    <source>
        <dbReference type="Proteomes" id="UP000031465"/>
    </source>
</evidence>
<sequence>MRAILQLELTCFRNGQLFLKMLVSLFQFIEKFHQNENNKIEFFLDLFIFYNS</sequence>
<accession>A0A0C1HA28</accession>
<gene>
    <name evidence="1" type="ORF">DB44_DE00190</name>
</gene>
<dbReference type="EMBL" id="JSAN01000077">
    <property type="protein sequence ID" value="KIC71693.1"/>
    <property type="molecule type" value="Genomic_DNA"/>
</dbReference>
<comment type="caution">
    <text evidence="1">The sequence shown here is derived from an EMBL/GenBank/DDBJ whole genome shotgun (WGS) entry which is preliminary data.</text>
</comment>